<dbReference type="Pfam" id="PF13669">
    <property type="entry name" value="Glyoxalase_4"/>
    <property type="match status" value="1"/>
</dbReference>
<sequence length="173" mass="19635">MLIPNPTGLANIMQTAWVTPDLDRSMDQFARRFKLQDFFTTDIAIPARLRDETGEMALRIALANVDNIQIELIQPVGGGIDRIYRDALPSDGSHANVFHHCCVKIAGPIDRWNAYIAELEKKTTIDYTGDSGPNVRFVYTDERETIGIWLEHVWYEPSYDAEFSALIPTYRSA</sequence>
<protein>
    <submittedName>
        <fullName evidence="1">VOC family protein</fullName>
    </submittedName>
</protein>
<gene>
    <name evidence="1" type="ORF">ABC974_26260</name>
</gene>
<reference evidence="1 2" key="1">
    <citation type="submission" date="2024-05" db="EMBL/GenBank/DDBJ databases">
        <authorList>
            <person name="Liu Q."/>
            <person name="Xin Y.-H."/>
        </authorList>
    </citation>
    <scope>NUCLEOTIDE SEQUENCE [LARGE SCALE GENOMIC DNA]</scope>
    <source>
        <strain evidence="1 2">CGMCC 1.10181</strain>
    </source>
</reference>
<proteinExistence type="predicted"/>
<dbReference type="Proteomes" id="UP001419910">
    <property type="component" value="Unassembled WGS sequence"/>
</dbReference>
<organism evidence="1 2">
    <name type="scientific">Sphingomonas oligophenolica</name>
    <dbReference type="NCBI Taxonomy" id="301154"/>
    <lineage>
        <taxon>Bacteria</taxon>
        <taxon>Pseudomonadati</taxon>
        <taxon>Pseudomonadota</taxon>
        <taxon>Alphaproteobacteria</taxon>
        <taxon>Sphingomonadales</taxon>
        <taxon>Sphingomonadaceae</taxon>
        <taxon>Sphingomonas</taxon>
    </lineage>
</organism>
<comment type="caution">
    <text evidence="1">The sequence shown here is derived from an EMBL/GenBank/DDBJ whole genome shotgun (WGS) entry which is preliminary data.</text>
</comment>
<dbReference type="Gene3D" id="3.10.180.10">
    <property type="entry name" value="2,3-Dihydroxybiphenyl 1,2-Dioxygenase, domain 1"/>
    <property type="match status" value="1"/>
</dbReference>
<evidence type="ECO:0000313" key="1">
    <source>
        <dbReference type="EMBL" id="MEN2793157.1"/>
    </source>
</evidence>
<dbReference type="RefSeq" id="WP_343890301.1">
    <property type="nucleotide sequence ID" value="NZ_BAAAEH010000031.1"/>
</dbReference>
<dbReference type="EMBL" id="JBDIME010000039">
    <property type="protein sequence ID" value="MEN2793157.1"/>
    <property type="molecule type" value="Genomic_DNA"/>
</dbReference>
<dbReference type="InterPro" id="IPR029068">
    <property type="entry name" value="Glyas_Bleomycin-R_OHBP_Dase"/>
</dbReference>
<dbReference type="SUPFAM" id="SSF54593">
    <property type="entry name" value="Glyoxalase/Bleomycin resistance protein/Dihydroxybiphenyl dioxygenase"/>
    <property type="match status" value="1"/>
</dbReference>
<keyword evidence="2" id="KW-1185">Reference proteome</keyword>
<name>A0ABU9YBS6_9SPHN</name>
<accession>A0ABU9YBS6</accession>
<evidence type="ECO:0000313" key="2">
    <source>
        <dbReference type="Proteomes" id="UP001419910"/>
    </source>
</evidence>